<organism evidence="1">
    <name type="scientific">uncultured Rubrobacteraceae bacterium</name>
    <dbReference type="NCBI Taxonomy" id="349277"/>
    <lineage>
        <taxon>Bacteria</taxon>
        <taxon>Bacillati</taxon>
        <taxon>Actinomycetota</taxon>
        <taxon>Rubrobacteria</taxon>
        <taxon>Rubrobacterales</taxon>
        <taxon>Rubrobacteraceae</taxon>
        <taxon>environmental samples</taxon>
    </lineage>
</organism>
<protein>
    <submittedName>
        <fullName evidence="1">Uncharacterized protein</fullName>
    </submittedName>
</protein>
<dbReference type="EMBL" id="CADCVA010000158">
    <property type="protein sequence ID" value="CAA9416604.1"/>
    <property type="molecule type" value="Genomic_DNA"/>
</dbReference>
<evidence type="ECO:0000313" key="1">
    <source>
        <dbReference type="EMBL" id="CAA9416604.1"/>
    </source>
</evidence>
<gene>
    <name evidence="1" type="ORF">AVDCRST_MAG82-1150</name>
</gene>
<name>A0A6J4PKE9_9ACTN</name>
<dbReference type="AlphaFoldDB" id="A0A6J4PKE9"/>
<sequence>MPSTAWIAALGGEVVYEEDLPACCRRTAHDRDHSFECPGCGAMWQEPIPVQPEEDAFTQREERRGAA</sequence>
<proteinExistence type="predicted"/>
<accession>A0A6J4PKE9</accession>
<reference evidence="1" key="1">
    <citation type="submission" date="2020-02" db="EMBL/GenBank/DDBJ databases">
        <authorList>
            <person name="Meier V. D."/>
        </authorList>
    </citation>
    <scope>NUCLEOTIDE SEQUENCE</scope>
    <source>
        <strain evidence="1">AVDCRST_MAG82</strain>
    </source>
</reference>